<geneLocation type="plasmid" evidence="1">
    <name>unnamed2</name>
</geneLocation>
<dbReference type="AlphaFoldDB" id="A0A2L1U7K6"/>
<gene>
    <name evidence="1" type="ORF">ERICIII_04917</name>
</gene>
<accession>A0A2L1U7K6</accession>
<keyword evidence="1" id="KW-0614">Plasmid</keyword>
<protein>
    <recommendedName>
        <fullName evidence="3">SAF domain-containing protein</fullName>
    </recommendedName>
</protein>
<organism evidence="1 2">
    <name type="scientific">Paenibacillus larvae subsp. larvae</name>
    <dbReference type="NCBI Taxonomy" id="147375"/>
    <lineage>
        <taxon>Bacteria</taxon>
        <taxon>Bacillati</taxon>
        <taxon>Bacillota</taxon>
        <taxon>Bacilli</taxon>
        <taxon>Bacillales</taxon>
        <taxon>Paenibacillaceae</taxon>
        <taxon>Paenibacillus</taxon>
    </lineage>
</organism>
<reference evidence="2" key="1">
    <citation type="submission" date="2017-02" db="EMBL/GenBank/DDBJ databases">
        <title>Delineation of Paenibacillus larvae strains originating from foulbrood outbreaks.</title>
        <authorList>
            <person name="Beims H."/>
            <person name="Bunk B."/>
            <person name="Sproeer C."/>
            <person name="Mohr K.I."/>
            <person name="Pradella S."/>
            <person name="Guenther G."/>
            <person name="Rohde M."/>
            <person name="von der Ohe W."/>
            <person name="Steinert M."/>
        </authorList>
    </citation>
    <scope>NUCLEOTIDE SEQUENCE [LARGE SCALE GENOMIC DNA]</scope>
    <source>
        <strain evidence="2">Eric_III</strain>
        <plasmid evidence="2">Plasmid unnamed2</plasmid>
    </source>
</reference>
<evidence type="ECO:0000313" key="2">
    <source>
        <dbReference type="Proteomes" id="UP000239833"/>
    </source>
</evidence>
<dbReference type="RefSeq" id="WP_077997719.1">
    <property type="nucleotide sequence ID" value="NZ_CP019657.1"/>
</dbReference>
<dbReference type="GeneID" id="64221075"/>
<dbReference type="CDD" id="cd11614">
    <property type="entry name" value="SAF_CpaB_FlgA_like"/>
    <property type="match status" value="1"/>
</dbReference>
<dbReference type="Proteomes" id="UP000239833">
    <property type="component" value="Plasmid unnamed2"/>
</dbReference>
<dbReference type="EMBL" id="CP019657">
    <property type="protein sequence ID" value="AVF28919.1"/>
    <property type="molecule type" value="Genomic_DNA"/>
</dbReference>
<dbReference type="Gene3D" id="3.90.1210.10">
    <property type="entry name" value="Antifreeze-like/N-acetylneuraminic acid synthase C-terminal domain"/>
    <property type="match status" value="1"/>
</dbReference>
<proteinExistence type="predicted"/>
<name>A0A2L1U7K6_9BACL</name>
<evidence type="ECO:0000313" key="1">
    <source>
        <dbReference type="EMBL" id="AVF28919.1"/>
    </source>
</evidence>
<evidence type="ECO:0008006" key="3">
    <source>
        <dbReference type="Google" id="ProtNLM"/>
    </source>
</evidence>
<sequence>MNKKVLLFFLVLVGFGGFYYFNELQYTKVWVANSEISKGTVITRDMFREEKILSKKDWMLDSKDSVIFGKAYAKQQIPEGEYLSKNQLTMDPLVHYSDGEVTVGVRADNQWDVVGWQLEVGDLIGLEVYNKETKETIVDSKLMGLTVDSIVNRDGKLITGEGTEKANIQTVNLKANVDQAKLIHEYENKGSIKLVRIGKNMALKEGDTQ</sequence>